<name>A0A384ZY09_9CAUD</name>
<dbReference type="EMBL" id="MH460463">
    <property type="protein sequence ID" value="AXG67117.1"/>
    <property type="molecule type" value="Genomic_DNA"/>
</dbReference>
<protein>
    <submittedName>
        <fullName evidence="3">Uncharacterized protein</fullName>
    </submittedName>
</protein>
<evidence type="ECO:0000256" key="2">
    <source>
        <dbReference type="SAM" id="Phobius"/>
    </source>
</evidence>
<dbReference type="Proteomes" id="UP000262440">
    <property type="component" value="Segment"/>
</dbReference>
<evidence type="ECO:0000313" key="4">
    <source>
        <dbReference type="Proteomes" id="UP000262440"/>
    </source>
</evidence>
<keyword evidence="4" id="KW-1185">Reference proteome</keyword>
<organism evidence="3 4">
    <name type="scientific">Dickeya phage vB_DsoM_AD1</name>
    <dbReference type="NCBI Taxonomy" id="2283029"/>
    <lineage>
        <taxon>Viruses</taxon>
        <taxon>Duplodnaviria</taxon>
        <taxon>Heunggongvirae</taxon>
        <taxon>Uroviricota</taxon>
        <taxon>Caudoviricetes</taxon>
        <taxon>Alexandravirus</taxon>
        <taxon>Alexandravirus AD1</taxon>
    </lineage>
</organism>
<keyword evidence="2" id="KW-1133">Transmembrane helix</keyword>
<evidence type="ECO:0000313" key="3">
    <source>
        <dbReference type="EMBL" id="AXG67117.1"/>
    </source>
</evidence>
<keyword evidence="2" id="KW-0472">Membrane</keyword>
<gene>
    <name evidence="3" type="ORF">AD1_073</name>
</gene>
<feature type="region of interest" description="Disordered" evidence="1">
    <location>
        <begin position="58"/>
        <end position="103"/>
    </location>
</feature>
<feature type="transmembrane region" description="Helical" evidence="2">
    <location>
        <begin position="16"/>
        <end position="33"/>
    </location>
</feature>
<proteinExistence type="predicted"/>
<reference evidence="3 4" key="1">
    <citation type="journal article" date="2018" name="Front. Microbiol.">
        <title>Jumbo Bacteriophages Are Represented Within an Increasing Diversity of Environmental Viruses Infecting the Emerging Phytopathogen, Dickeya solani.</title>
        <authorList>
            <person name="Day A.W."/>
            <person name="Ahn J."/>
            <person name="Salmond G.P.C."/>
        </authorList>
    </citation>
    <scope>NUCLEOTIDE SEQUENCE [LARGE SCALE GENOMIC DNA]</scope>
</reference>
<sequence>MECVIMSKAIEIVRKYWKVFASVIVLVVTALLFRRPKTSPSTTTGEQKAADNTREAAIENQVQDSKTVNDAVKELNTRKPETDVKPPTKEDSMDELVDRYNKL</sequence>
<keyword evidence="2" id="KW-0812">Transmembrane</keyword>
<feature type="compositionally biased region" description="Basic and acidic residues" evidence="1">
    <location>
        <begin position="71"/>
        <end position="103"/>
    </location>
</feature>
<evidence type="ECO:0000256" key="1">
    <source>
        <dbReference type="SAM" id="MobiDB-lite"/>
    </source>
</evidence>
<accession>A0A384ZY09</accession>